<dbReference type="Proteomes" id="UP000054408">
    <property type="component" value="Unassembled WGS sequence"/>
</dbReference>
<proteinExistence type="predicted"/>
<accession>A0A0L0DUK1</accession>
<dbReference type="PANTHER" id="PTHR30595">
    <property type="entry name" value="GLPR-RELATED TRANSCRIPTIONAL REPRESSOR"/>
    <property type="match status" value="1"/>
</dbReference>
<sequence>MADEPSPNQPVPPWADADLSRCLPTLAAGGERQDMEFKERFPGQARDLAKEIAAFATSNFGTILLGVSKAGGVIGLADCESASERERLLDRVAGICANSIKPSVTPALAFAVVEDRTVLAIAVPKGDAPLYYVAGVPYLRQMATSRPAEPHEVIDRVLDWDRARNGSGRPSPESEFLSQTASLVVDVVVYADELEERRVKPWLNETRHGLAWAAETARDLAARTPGDFAEMVEPLEEMASNLDRAAHERLSMGGGWDEMDAAARAARETARSIWTRWIEPHGFHADSVAGVRETVSENARKLASLAARLQEMDDQGRLDGIQSSAGEIGLVLLKAATFGVGLGDDQRIEELTAIGRALRDVETRTIYADGGQSARRILDDVRDASARLNAWLAGLPSEAEAGA</sequence>
<dbReference type="EMBL" id="GL349508">
    <property type="protein sequence ID" value="KNC55877.1"/>
    <property type="molecule type" value="Genomic_DNA"/>
</dbReference>
<dbReference type="Pfam" id="PF04326">
    <property type="entry name" value="SLFN_AlbA_2"/>
    <property type="match status" value="1"/>
</dbReference>
<dbReference type="Gene3D" id="3.30.950.30">
    <property type="entry name" value="Schlafen, AAA domain"/>
    <property type="match status" value="1"/>
</dbReference>
<dbReference type="InterPro" id="IPR038461">
    <property type="entry name" value="Schlafen_AlbA_2_dom_sf"/>
</dbReference>
<protein>
    <recommendedName>
        <fullName evidence="1">Schlafen AlbA-2 domain-containing protein</fullName>
    </recommendedName>
</protein>
<keyword evidence="3" id="KW-1185">Reference proteome</keyword>
<dbReference type="PANTHER" id="PTHR30595:SF6">
    <property type="entry name" value="SCHLAFEN ALBA-2 DOMAIN-CONTAINING PROTEIN"/>
    <property type="match status" value="1"/>
</dbReference>
<organism evidence="2 3">
    <name type="scientific">Thecamonas trahens ATCC 50062</name>
    <dbReference type="NCBI Taxonomy" id="461836"/>
    <lineage>
        <taxon>Eukaryota</taxon>
        <taxon>Apusozoa</taxon>
        <taxon>Apusomonadida</taxon>
        <taxon>Apusomonadidae</taxon>
        <taxon>Thecamonas</taxon>
    </lineage>
</organism>
<dbReference type="AlphaFoldDB" id="A0A0L0DUK1"/>
<evidence type="ECO:0000259" key="1">
    <source>
        <dbReference type="Pfam" id="PF04326"/>
    </source>
</evidence>
<name>A0A0L0DUK1_THETB</name>
<gene>
    <name evidence="2" type="ORF">AMSG_11332</name>
</gene>
<evidence type="ECO:0000313" key="2">
    <source>
        <dbReference type="EMBL" id="KNC55877.1"/>
    </source>
</evidence>
<evidence type="ECO:0000313" key="3">
    <source>
        <dbReference type="Proteomes" id="UP000054408"/>
    </source>
</evidence>
<feature type="domain" description="Schlafen AlbA-2" evidence="1">
    <location>
        <begin position="31"/>
        <end position="148"/>
    </location>
</feature>
<dbReference type="InterPro" id="IPR007421">
    <property type="entry name" value="Schlafen_AlbA_2_dom"/>
</dbReference>
<reference evidence="2 3" key="1">
    <citation type="submission" date="2010-05" db="EMBL/GenBank/DDBJ databases">
        <title>The Genome Sequence of Thecamonas trahens ATCC 50062.</title>
        <authorList>
            <consortium name="The Broad Institute Genome Sequencing Platform"/>
            <person name="Russ C."/>
            <person name="Cuomo C."/>
            <person name="Shea T."/>
            <person name="Young S.K."/>
            <person name="Zeng Q."/>
            <person name="Koehrsen M."/>
            <person name="Haas B."/>
            <person name="Borodovsky M."/>
            <person name="Guigo R."/>
            <person name="Alvarado L."/>
            <person name="Berlin A."/>
            <person name="Bochicchio J."/>
            <person name="Borenstein D."/>
            <person name="Chapman S."/>
            <person name="Chen Z."/>
            <person name="Freedman E."/>
            <person name="Gellesch M."/>
            <person name="Goldberg J."/>
            <person name="Griggs A."/>
            <person name="Gujja S."/>
            <person name="Heilman E."/>
            <person name="Heiman D."/>
            <person name="Hepburn T."/>
            <person name="Howarth C."/>
            <person name="Jen D."/>
            <person name="Larson L."/>
            <person name="Mehta T."/>
            <person name="Park D."/>
            <person name="Pearson M."/>
            <person name="Roberts A."/>
            <person name="Saif S."/>
            <person name="Shenoy N."/>
            <person name="Sisk P."/>
            <person name="Stolte C."/>
            <person name="Sykes S."/>
            <person name="Thomson T."/>
            <person name="Walk T."/>
            <person name="White J."/>
            <person name="Yandava C."/>
            <person name="Burger G."/>
            <person name="Gray M.W."/>
            <person name="Holland P.W.H."/>
            <person name="King N."/>
            <person name="Lang F.B.F."/>
            <person name="Roger A.J."/>
            <person name="Ruiz-Trillo I."/>
            <person name="Lander E."/>
            <person name="Nusbaum C."/>
        </authorList>
    </citation>
    <scope>NUCLEOTIDE SEQUENCE [LARGE SCALE GENOMIC DNA]</scope>
    <source>
        <strain evidence="2 3">ATCC 50062</strain>
    </source>
</reference>